<keyword evidence="1" id="KW-0812">Transmembrane</keyword>
<reference evidence="2 3" key="1">
    <citation type="submission" date="2016-02" db="EMBL/GenBank/DDBJ databases">
        <authorList>
            <person name="Wen L."/>
            <person name="He K."/>
            <person name="Yang H."/>
        </authorList>
    </citation>
    <scope>NUCLEOTIDE SEQUENCE [LARGE SCALE GENOMIC DNA]</scope>
    <source>
        <strain evidence="2 3">MJR8628A</strain>
    </source>
</reference>
<keyword evidence="1" id="KW-0472">Membrane</keyword>
<dbReference type="RefSeq" id="WP_002843088.1">
    <property type="nucleotide sequence ID" value="NZ_CAMPYD010000003.1"/>
</dbReference>
<evidence type="ECO:0000256" key="1">
    <source>
        <dbReference type="SAM" id="Phobius"/>
    </source>
</evidence>
<dbReference type="PATRIC" id="fig|1261.3.peg.64"/>
<dbReference type="EMBL" id="LSQZ01000035">
    <property type="protein sequence ID" value="KXI13059.1"/>
    <property type="molecule type" value="Genomic_DNA"/>
</dbReference>
<dbReference type="GeneID" id="79842157"/>
<proteinExistence type="predicted"/>
<dbReference type="Proteomes" id="UP000070326">
    <property type="component" value="Unassembled WGS sequence"/>
</dbReference>
<gene>
    <name evidence="2" type="ORF">HMPREF3195_00952</name>
</gene>
<keyword evidence="1" id="KW-1133">Transmembrane helix</keyword>
<comment type="caution">
    <text evidence="2">The sequence shown here is derived from an EMBL/GenBank/DDBJ whole genome shotgun (WGS) entry which is preliminary data.</text>
</comment>
<evidence type="ECO:0000313" key="3">
    <source>
        <dbReference type="Proteomes" id="UP000070326"/>
    </source>
</evidence>
<evidence type="ECO:0008006" key="4">
    <source>
        <dbReference type="Google" id="ProtNLM"/>
    </source>
</evidence>
<organism evidence="2 3">
    <name type="scientific">Peptostreptococcus anaerobius</name>
    <dbReference type="NCBI Taxonomy" id="1261"/>
    <lineage>
        <taxon>Bacteria</taxon>
        <taxon>Bacillati</taxon>
        <taxon>Bacillota</taxon>
        <taxon>Clostridia</taxon>
        <taxon>Peptostreptococcales</taxon>
        <taxon>Peptostreptococcaceae</taxon>
        <taxon>Peptostreptococcus</taxon>
    </lineage>
</organism>
<name>A0A135YUH0_9FIRM</name>
<dbReference type="AlphaFoldDB" id="A0A135YUH0"/>
<evidence type="ECO:0000313" key="2">
    <source>
        <dbReference type="EMBL" id="KXI13059.1"/>
    </source>
</evidence>
<dbReference type="STRING" id="1261.HMPREF3195_00952"/>
<feature type="transmembrane region" description="Helical" evidence="1">
    <location>
        <begin position="51"/>
        <end position="70"/>
    </location>
</feature>
<protein>
    <recommendedName>
        <fullName evidence="4">Sigma factor regulator C-terminal domain-containing protein</fullName>
    </recommendedName>
</protein>
<accession>A0A135YUH0</accession>
<sequence length="455" mass="52696">MTDKKENSIDPELDKFEEMFDSEENLELEKKLEELIDKEIKKRIVRTTKSTLLKLALVGFSLVLIVNPLVKSFYPNFNDLSSNEDKPLYGLESYKNALVEKIENLFGIYYYNNGFLNDGYNDSKLKHMVGQFISNTNPYALINYLGVKDKGFGKYEFHLGFDDILKGSKKNNYSIANSGDVNIYYTRGKSEKTSYQSHRYLYDYTAYSEPYIDKKQMIDEIVGKLPDSSQVFASIKLKEPQSILELTKKLDKDFESVPFWLRVVSPDEYMAIEKEDEAIKNSKKDTHPENMYTELGINMVFPYKTVKEKNKYKDIDGEEYSLIKTSLHNELNTLTEKYLKNEYLKQIDLIYNNINIFNVFCQIPLSRDAVSQDSKFGMSASSMILEEVPYAQSVKDYGPGEELNKYINSIKKSDKIKTNLFTIVIDKNKLIKLLKEDYVEGATILDEKSSAFSNR</sequence>